<dbReference type="KEGG" id="sur:STAUR_0246"/>
<evidence type="ECO:0000313" key="4">
    <source>
        <dbReference type="Proteomes" id="UP000032702"/>
    </source>
</evidence>
<dbReference type="Proteomes" id="UP000001351">
    <property type="component" value="Chromosome"/>
</dbReference>
<sequence length="150" mass="15963">MEGESLFLGAGSLRIRCPADMVTLFLGLVSHRLEVAGQRLALGSPTVRVMAPVSQLSARVVTFMNAVDASTFRDTAHRFITELTGAPCLLEVGRRRIVIIAGRKVVGFGLRLGGLKPEAAMALQEQGLGGRRHMGCGLFLPARIGRALPG</sequence>
<dbReference type="EMBL" id="AAMD01000013">
    <property type="protein sequence ID" value="EAU68768.1"/>
    <property type="molecule type" value="Genomic_DNA"/>
</dbReference>
<dbReference type="NCBIfam" id="TIGR02807">
    <property type="entry name" value="cas6_cmx6"/>
    <property type="match status" value="1"/>
</dbReference>
<dbReference type="Pfam" id="PF09559">
    <property type="entry name" value="Cas6"/>
    <property type="match status" value="1"/>
</dbReference>
<dbReference type="EMBL" id="CP002271">
    <property type="protein sequence ID" value="ADO68055.1"/>
    <property type="molecule type" value="Genomic_DNA"/>
</dbReference>
<keyword evidence="3" id="KW-1185">Reference proteome</keyword>
<accession>Q09AK6</accession>
<reference evidence="2 4" key="1">
    <citation type="submission" date="2006-04" db="EMBL/GenBank/DDBJ databases">
        <authorList>
            <person name="Nierman W.C."/>
        </authorList>
    </citation>
    <scope>NUCLEOTIDE SEQUENCE [LARGE SCALE GENOMIC DNA]</scope>
    <source>
        <strain evidence="2 4">DW4/3-1</strain>
    </source>
</reference>
<dbReference type="PATRIC" id="fig|378806.16.peg.8042"/>
<evidence type="ECO:0000313" key="1">
    <source>
        <dbReference type="EMBL" id="ADO68055.1"/>
    </source>
</evidence>
<proteinExistence type="predicted"/>
<protein>
    <submittedName>
        <fullName evidence="1 2">CRISPR-associated protein</fullName>
    </submittedName>
</protein>
<dbReference type="RefSeq" id="WP_002611675.1">
    <property type="nucleotide sequence ID" value="NC_014623.1"/>
</dbReference>
<evidence type="ECO:0000313" key="2">
    <source>
        <dbReference type="EMBL" id="EAU68768.1"/>
    </source>
</evidence>
<dbReference type="InterPro" id="IPR014174">
    <property type="entry name" value="CRISPR-assoc_prot_Cas6/Cmx6"/>
</dbReference>
<reference evidence="1 3" key="2">
    <citation type="journal article" date="2011" name="Mol. Biol. Evol.">
        <title>Comparative genomic analysis of fruiting body formation in Myxococcales.</title>
        <authorList>
            <person name="Huntley S."/>
            <person name="Hamann N."/>
            <person name="Wegener-Feldbrugge S."/>
            <person name="Treuner-Lange A."/>
            <person name="Kube M."/>
            <person name="Reinhardt R."/>
            <person name="Klages S."/>
            <person name="Muller R."/>
            <person name="Ronning C.M."/>
            <person name="Nierman W.C."/>
            <person name="Sogaard-Andersen L."/>
        </authorList>
    </citation>
    <scope>NUCLEOTIDE SEQUENCE [LARGE SCALE GENOMIC DNA]</scope>
    <source>
        <strain evidence="1 3">DW4/3-1</strain>
    </source>
</reference>
<organism evidence="2 4">
    <name type="scientific">Stigmatella aurantiaca (strain DW4/3-1)</name>
    <dbReference type="NCBI Taxonomy" id="378806"/>
    <lineage>
        <taxon>Bacteria</taxon>
        <taxon>Pseudomonadati</taxon>
        <taxon>Myxococcota</taxon>
        <taxon>Myxococcia</taxon>
        <taxon>Myxococcales</taxon>
        <taxon>Cystobacterineae</taxon>
        <taxon>Archangiaceae</taxon>
        <taxon>Stigmatella</taxon>
    </lineage>
</organism>
<gene>
    <name evidence="1" type="ordered locus">STAUR_0246</name>
    <name evidence="2" type="ORF">STIAU_2756</name>
</gene>
<name>Q09AK6_STIAD</name>
<evidence type="ECO:0000313" key="3">
    <source>
        <dbReference type="Proteomes" id="UP000001351"/>
    </source>
</evidence>
<dbReference type="Proteomes" id="UP000032702">
    <property type="component" value="Unassembled WGS sequence"/>
</dbReference>
<dbReference type="eggNOG" id="ENOG502Z8Q5">
    <property type="taxonomic scope" value="Bacteria"/>
</dbReference>
<dbReference type="STRING" id="378806.STAUR_0246"/>
<dbReference type="AlphaFoldDB" id="Q09AK6"/>
<dbReference type="HOGENOM" id="CLU_1739433_0_0_7"/>